<evidence type="ECO:0000256" key="6">
    <source>
        <dbReference type="ARBA" id="ARBA00022989"/>
    </source>
</evidence>
<keyword evidence="6 10" id="KW-1133">Transmembrane helix</keyword>
<feature type="transmembrane region" description="Helical" evidence="10">
    <location>
        <begin position="129"/>
        <end position="148"/>
    </location>
</feature>
<gene>
    <name evidence="11" type="ORF">Zmor_020491</name>
</gene>
<comment type="subcellular location">
    <subcellularLocation>
        <location evidence="1 10">Cell membrane</location>
        <topology evidence="1 10">Multi-pass membrane protein</topology>
    </subcellularLocation>
</comment>
<evidence type="ECO:0000256" key="9">
    <source>
        <dbReference type="ARBA" id="ARBA00023224"/>
    </source>
</evidence>
<keyword evidence="8 10" id="KW-0675">Receptor</keyword>
<evidence type="ECO:0000313" key="12">
    <source>
        <dbReference type="Proteomes" id="UP001168821"/>
    </source>
</evidence>
<evidence type="ECO:0000256" key="8">
    <source>
        <dbReference type="ARBA" id="ARBA00023170"/>
    </source>
</evidence>
<feature type="transmembrane region" description="Helical" evidence="10">
    <location>
        <begin position="37"/>
        <end position="58"/>
    </location>
</feature>
<dbReference type="GO" id="GO:0004984">
    <property type="term" value="F:olfactory receptor activity"/>
    <property type="evidence" value="ECO:0007669"/>
    <property type="project" value="InterPro"/>
</dbReference>
<dbReference type="AlphaFoldDB" id="A0AA38MA29"/>
<reference evidence="11" key="1">
    <citation type="journal article" date="2023" name="G3 (Bethesda)">
        <title>Whole genome assemblies of Zophobas morio and Tenebrio molitor.</title>
        <authorList>
            <person name="Kaur S."/>
            <person name="Stinson S.A."/>
            <person name="diCenzo G.C."/>
        </authorList>
    </citation>
    <scope>NUCLEOTIDE SEQUENCE</scope>
    <source>
        <strain evidence="11">QUZm001</strain>
    </source>
</reference>
<dbReference type="InterPro" id="IPR004117">
    <property type="entry name" value="7tm6_olfct_rcpt"/>
</dbReference>
<accession>A0AA38MA29</accession>
<keyword evidence="7 10" id="KW-0472">Membrane</keyword>
<dbReference type="Proteomes" id="UP001168821">
    <property type="component" value="Unassembled WGS sequence"/>
</dbReference>
<evidence type="ECO:0000313" key="11">
    <source>
        <dbReference type="EMBL" id="KAJ3648711.1"/>
    </source>
</evidence>
<dbReference type="GO" id="GO:0005549">
    <property type="term" value="F:odorant binding"/>
    <property type="evidence" value="ECO:0007669"/>
    <property type="project" value="InterPro"/>
</dbReference>
<evidence type="ECO:0000256" key="5">
    <source>
        <dbReference type="ARBA" id="ARBA00022725"/>
    </source>
</evidence>
<evidence type="ECO:0000256" key="2">
    <source>
        <dbReference type="ARBA" id="ARBA00022475"/>
    </source>
</evidence>
<evidence type="ECO:0000256" key="4">
    <source>
        <dbReference type="ARBA" id="ARBA00022692"/>
    </source>
</evidence>
<name>A0AA38MA29_9CUCU</name>
<organism evidence="11 12">
    <name type="scientific">Zophobas morio</name>
    <dbReference type="NCBI Taxonomy" id="2755281"/>
    <lineage>
        <taxon>Eukaryota</taxon>
        <taxon>Metazoa</taxon>
        <taxon>Ecdysozoa</taxon>
        <taxon>Arthropoda</taxon>
        <taxon>Hexapoda</taxon>
        <taxon>Insecta</taxon>
        <taxon>Pterygota</taxon>
        <taxon>Neoptera</taxon>
        <taxon>Endopterygota</taxon>
        <taxon>Coleoptera</taxon>
        <taxon>Polyphaga</taxon>
        <taxon>Cucujiformia</taxon>
        <taxon>Tenebrionidae</taxon>
        <taxon>Zophobas</taxon>
    </lineage>
</organism>
<keyword evidence="12" id="KW-1185">Reference proteome</keyword>
<dbReference type="PANTHER" id="PTHR21137:SF35">
    <property type="entry name" value="ODORANT RECEPTOR 19A-RELATED"/>
    <property type="match status" value="1"/>
</dbReference>
<protein>
    <recommendedName>
        <fullName evidence="10">Odorant receptor</fullName>
    </recommendedName>
</protein>
<feature type="transmembrane region" description="Helical" evidence="10">
    <location>
        <begin position="251"/>
        <end position="274"/>
    </location>
</feature>
<keyword evidence="9 10" id="KW-0807">Transducer</keyword>
<comment type="caution">
    <text evidence="10">Lacks conserved residue(s) required for the propagation of feature annotation.</text>
</comment>
<keyword evidence="2" id="KW-1003">Cell membrane</keyword>
<dbReference type="EMBL" id="JALNTZ010000006">
    <property type="protein sequence ID" value="KAJ3648711.1"/>
    <property type="molecule type" value="Genomic_DNA"/>
</dbReference>
<comment type="caution">
    <text evidence="11">The sequence shown here is derived from an EMBL/GenBank/DDBJ whole genome shotgun (WGS) entry which is preliminary data.</text>
</comment>
<evidence type="ECO:0000256" key="10">
    <source>
        <dbReference type="RuleBase" id="RU351113"/>
    </source>
</evidence>
<keyword evidence="5 10" id="KW-0552">Olfaction</keyword>
<comment type="similarity">
    <text evidence="10">Belongs to the insect chemoreceptor superfamily. Heteromeric odorant receptor channel (TC 1.A.69) family.</text>
</comment>
<sequence length="376" mass="43667">MSETVKYDWLSIIKINIWNFKLVGLWPGDEGYKLDFYLLRSSIIVFVFAFILTGGQTLKLMNHMTDLEVVARTAYMIISFWLMFAKMYSIARNIQPLRKLLRSLNDDIFQVRTQEQIDNISPSIRIWNITYILITACIASSVTFWAIFSFSNRRLPFTSWYPYNTTVSPMYEVTCIHQLASLFFQAYVVDINMDTFIAAFSLYAAVQFDILCDNVKRLKPEGFREGLISCVKHHRAIVNFVNSYNEIFDSIILGQFLTSAASLGITLFLIVGVPPLSSEFLSYIFYENAVLTEIFIYCWFGNEIQIKSSNVFFVAFESHWIEASLEAKRDLIFFMVRTQTSLKISALNLFELTLENFLRILKTAYSYFALARNFKN</sequence>
<proteinExistence type="inferred from homology"/>
<dbReference type="GO" id="GO:0005886">
    <property type="term" value="C:plasma membrane"/>
    <property type="evidence" value="ECO:0007669"/>
    <property type="project" value="UniProtKB-SubCell"/>
</dbReference>
<feature type="transmembrane region" description="Helical" evidence="10">
    <location>
        <begin position="70"/>
        <end position="91"/>
    </location>
</feature>
<keyword evidence="4 10" id="KW-0812">Transmembrane</keyword>
<feature type="transmembrane region" description="Helical" evidence="10">
    <location>
        <begin position="280"/>
        <end position="300"/>
    </location>
</feature>
<evidence type="ECO:0000256" key="1">
    <source>
        <dbReference type="ARBA" id="ARBA00004651"/>
    </source>
</evidence>
<dbReference type="GO" id="GO:0007165">
    <property type="term" value="P:signal transduction"/>
    <property type="evidence" value="ECO:0007669"/>
    <property type="project" value="UniProtKB-KW"/>
</dbReference>
<dbReference type="PANTHER" id="PTHR21137">
    <property type="entry name" value="ODORANT RECEPTOR"/>
    <property type="match status" value="1"/>
</dbReference>
<dbReference type="Pfam" id="PF02949">
    <property type="entry name" value="7tm_6"/>
    <property type="match status" value="1"/>
</dbReference>
<evidence type="ECO:0000256" key="3">
    <source>
        <dbReference type="ARBA" id="ARBA00022606"/>
    </source>
</evidence>
<keyword evidence="3 10" id="KW-0716">Sensory transduction</keyword>
<evidence type="ECO:0000256" key="7">
    <source>
        <dbReference type="ARBA" id="ARBA00023136"/>
    </source>
</evidence>